<dbReference type="InterPro" id="IPR001261">
    <property type="entry name" value="ArgE/DapE_CS"/>
</dbReference>
<dbReference type="PANTHER" id="PTHR43808:SF31">
    <property type="entry name" value="N-ACETYL-L-CITRULLINE DEACETYLASE"/>
    <property type="match status" value="1"/>
</dbReference>
<dbReference type="Pfam" id="PF07687">
    <property type="entry name" value="M20_dimer"/>
    <property type="match status" value="1"/>
</dbReference>
<dbReference type="GO" id="GO:0006526">
    <property type="term" value="P:L-arginine biosynthetic process"/>
    <property type="evidence" value="ECO:0007669"/>
    <property type="project" value="TreeGrafter"/>
</dbReference>
<dbReference type="GO" id="GO:0008777">
    <property type="term" value="F:acetylornithine deacetylase activity"/>
    <property type="evidence" value="ECO:0007669"/>
    <property type="project" value="TreeGrafter"/>
</dbReference>
<comment type="cofactor">
    <cofactor evidence="1">
        <name>Zn(2+)</name>
        <dbReference type="ChEBI" id="CHEBI:29105"/>
    </cofactor>
</comment>
<proteinExistence type="predicted"/>
<feature type="non-terminal residue" evidence="6">
    <location>
        <position position="216"/>
    </location>
</feature>
<dbReference type="SUPFAM" id="SSF55031">
    <property type="entry name" value="Bacterial exopeptidase dimerisation domain"/>
    <property type="match status" value="1"/>
</dbReference>
<dbReference type="PANTHER" id="PTHR43808">
    <property type="entry name" value="ACETYLORNITHINE DEACETYLASE"/>
    <property type="match status" value="1"/>
</dbReference>
<keyword evidence="4" id="KW-0862">Zinc</keyword>
<evidence type="ECO:0000256" key="3">
    <source>
        <dbReference type="ARBA" id="ARBA00022801"/>
    </source>
</evidence>
<keyword evidence="2" id="KW-0479">Metal-binding</keyword>
<dbReference type="Gene3D" id="3.30.70.360">
    <property type="match status" value="1"/>
</dbReference>
<reference evidence="6" key="1">
    <citation type="submission" date="2018-05" db="EMBL/GenBank/DDBJ databases">
        <authorList>
            <person name="Lanie J.A."/>
            <person name="Ng W.-L."/>
            <person name="Kazmierczak K.M."/>
            <person name="Andrzejewski T.M."/>
            <person name="Davidsen T.M."/>
            <person name="Wayne K.J."/>
            <person name="Tettelin H."/>
            <person name="Glass J.I."/>
            <person name="Rusch D."/>
            <person name="Podicherti R."/>
            <person name="Tsui H.-C.T."/>
            <person name="Winkler M.E."/>
        </authorList>
    </citation>
    <scope>NUCLEOTIDE SEQUENCE</scope>
</reference>
<accession>A0A382P3Q4</accession>
<dbReference type="GO" id="GO:0046872">
    <property type="term" value="F:metal ion binding"/>
    <property type="evidence" value="ECO:0007669"/>
    <property type="project" value="UniProtKB-KW"/>
</dbReference>
<dbReference type="EMBL" id="UINC01104661">
    <property type="protein sequence ID" value="SVC67993.1"/>
    <property type="molecule type" value="Genomic_DNA"/>
</dbReference>
<evidence type="ECO:0000256" key="1">
    <source>
        <dbReference type="ARBA" id="ARBA00001947"/>
    </source>
</evidence>
<dbReference type="SUPFAM" id="SSF53187">
    <property type="entry name" value="Zn-dependent exopeptidases"/>
    <property type="match status" value="1"/>
</dbReference>
<dbReference type="InterPro" id="IPR011650">
    <property type="entry name" value="Peptidase_M20_dimer"/>
</dbReference>
<name>A0A382P3Q4_9ZZZZ</name>
<organism evidence="6">
    <name type="scientific">marine metagenome</name>
    <dbReference type="NCBI Taxonomy" id="408172"/>
    <lineage>
        <taxon>unclassified sequences</taxon>
        <taxon>metagenomes</taxon>
        <taxon>ecological metagenomes</taxon>
    </lineage>
</organism>
<dbReference type="PROSITE" id="PS00758">
    <property type="entry name" value="ARGE_DAPE_CPG2_1"/>
    <property type="match status" value="1"/>
</dbReference>
<evidence type="ECO:0000259" key="5">
    <source>
        <dbReference type="Pfam" id="PF07687"/>
    </source>
</evidence>
<keyword evidence="3" id="KW-0378">Hydrolase</keyword>
<dbReference type="InterPro" id="IPR050072">
    <property type="entry name" value="Peptidase_M20A"/>
</dbReference>
<evidence type="ECO:0000313" key="6">
    <source>
        <dbReference type="EMBL" id="SVC67993.1"/>
    </source>
</evidence>
<protein>
    <recommendedName>
        <fullName evidence="5">Peptidase M20 dimerisation domain-containing protein</fullName>
    </recommendedName>
</protein>
<dbReference type="InterPro" id="IPR002933">
    <property type="entry name" value="Peptidase_M20"/>
</dbReference>
<evidence type="ECO:0000256" key="2">
    <source>
        <dbReference type="ARBA" id="ARBA00022723"/>
    </source>
</evidence>
<evidence type="ECO:0000256" key="4">
    <source>
        <dbReference type="ARBA" id="ARBA00022833"/>
    </source>
</evidence>
<dbReference type="InterPro" id="IPR036264">
    <property type="entry name" value="Bact_exopeptidase_dim_dom"/>
</dbReference>
<feature type="domain" description="Peptidase M20 dimerisation" evidence="5">
    <location>
        <begin position="172"/>
        <end position="209"/>
    </location>
</feature>
<dbReference type="Pfam" id="PF01546">
    <property type="entry name" value="Peptidase_M20"/>
    <property type="match status" value="1"/>
</dbReference>
<gene>
    <name evidence="6" type="ORF">METZ01_LOCUS320847</name>
</gene>
<sequence length="216" mass="23698">MTALEIAQELIRRPSVNPVHDPNSTGEGAVVDWLEEWGNEQKLETLREPVFPGRDNISFTISRGSGPHLLLNGHTDTVSVAGMSIEPFSGEVRDDRLWGRGASDMKGPLACMLSTLLELRAREDWCGTVTVGCVVDEETEFQGIIKFIEDHEPWDFAVVGEPTNLRVVNGCKGCLRTIVRVAGRAAHSSEPGQGRNAIVAMAPVLEALQMFFDEEI</sequence>
<dbReference type="AlphaFoldDB" id="A0A382P3Q4"/>
<dbReference type="Gene3D" id="3.40.630.10">
    <property type="entry name" value="Zn peptidases"/>
    <property type="match status" value="1"/>
</dbReference>